<dbReference type="GO" id="GO:0009986">
    <property type="term" value="C:cell surface"/>
    <property type="evidence" value="ECO:0007669"/>
    <property type="project" value="TreeGrafter"/>
</dbReference>
<evidence type="ECO:0000313" key="9">
    <source>
        <dbReference type="Proteomes" id="UP001219355"/>
    </source>
</evidence>
<dbReference type="AlphaFoldDB" id="A0AAF0II42"/>
<dbReference type="Gene3D" id="3.80.20.20">
    <property type="entry name" value="Receptor L-domain"/>
    <property type="match status" value="1"/>
</dbReference>
<feature type="region of interest" description="Disordered" evidence="6">
    <location>
        <begin position="338"/>
        <end position="370"/>
    </location>
</feature>
<feature type="chain" id="PRO_5042233699" evidence="7">
    <location>
        <begin position="20"/>
        <end position="390"/>
    </location>
</feature>
<dbReference type="SUPFAM" id="SSF52058">
    <property type="entry name" value="L domain-like"/>
    <property type="match status" value="2"/>
</dbReference>
<proteinExistence type="predicted"/>
<dbReference type="Proteomes" id="UP001219355">
    <property type="component" value="Chromosome 1"/>
</dbReference>
<keyword evidence="2" id="KW-0134">Cell wall</keyword>
<evidence type="ECO:0000256" key="2">
    <source>
        <dbReference type="ARBA" id="ARBA00022512"/>
    </source>
</evidence>
<feature type="compositionally biased region" description="Polar residues" evidence="6">
    <location>
        <begin position="347"/>
        <end position="361"/>
    </location>
</feature>
<comment type="subcellular location">
    <subcellularLocation>
        <location evidence="1">Secreted</location>
        <location evidence="1">Cell wall</location>
    </subcellularLocation>
</comment>
<name>A0AAF0II42_9EURO</name>
<sequence>MAFIKFLLPALAITGLAAAASGDCDSKTIQNQGDADALASCKTISGNLEISPKASGTISISGVERITGKFTCKGAENMTELSASKLASIEDTFMLSGLTTLATLKFDALSQVNSINFEALPRLQQLSFSKGVTKADRVRITNTDLVNLNGIDLETVGDMDISNNPHLTEVNVNKITNATGYVSFSANHVELKIKFPNLANALNMTFRNASVVSLPSLKQTAGLLGFYSNFFQDFSAPNLTSTGDLVFNDNSQLGNISLPALQTVKGAFQIANNTNLKAVTEVPKLQTITGALDFTGNFSQVDLSGLKEVRGQFNMQSSGKLDCGPFDKDVKPNVRGKYTCRGGVDDPQSSDPSRTGGNKPNKSGLAGPGAVPPSGMTILALLGIVVRFAL</sequence>
<evidence type="ECO:0000256" key="3">
    <source>
        <dbReference type="ARBA" id="ARBA00022525"/>
    </source>
</evidence>
<dbReference type="GO" id="GO:0009277">
    <property type="term" value="C:fungal-type cell wall"/>
    <property type="evidence" value="ECO:0007669"/>
    <property type="project" value="TreeGrafter"/>
</dbReference>
<evidence type="ECO:0000256" key="4">
    <source>
        <dbReference type="ARBA" id="ARBA00022729"/>
    </source>
</evidence>
<keyword evidence="4 7" id="KW-0732">Signal</keyword>
<protein>
    <submittedName>
        <fullName evidence="8">Cell wall protein Ecm33</fullName>
    </submittedName>
</protein>
<dbReference type="GO" id="GO:0005886">
    <property type="term" value="C:plasma membrane"/>
    <property type="evidence" value="ECO:0007669"/>
    <property type="project" value="TreeGrafter"/>
</dbReference>
<keyword evidence="3" id="KW-0964">Secreted</keyword>
<dbReference type="InterPro" id="IPR051648">
    <property type="entry name" value="CWI-Assembly_Regulator"/>
</dbReference>
<organism evidence="8 9">
    <name type="scientific">Emydomyces testavorans</name>
    <dbReference type="NCBI Taxonomy" id="2070801"/>
    <lineage>
        <taxon>Eukaryota</taxon>
        <taxon>Fungi</taxon>
        <taxon>Dikarya</taxon>
        <taxon>Ascomycota</taxon>
        <taxon>Pezizomycotina</taxon>
        <taxon>Eurotiomycetes</taxon>
        <taxon>Eurotiomycetidae</taxon>
        <taxon>Onygenales</taxon>
        <taxon>Nannizziopsiaceae</taxon>
        <taxon>Emydomyces</taxon>
    </lineage>
</organism>
<dbReference type="GO" id="GO:0031505">
    <property type="term" value="P:fungal-type cell wall organization"/>
    <property type="evidence" value="ECO:0007669"/>
    <property type="project" value="TreeGrafter"/>
</dbReference>
<keyword evidence="9" id="KW-1185">Reference proteome</keyword>
<dbReference type="Pfam" id="PF12454">
    <property type="entry name" value="Ecm33"/>
    <property type="match status" value="1"/>
</dbReference>
<feature type="signal peptide" evidence="7">
    <location>
        <begin position="1"/>
        <end position="19"/>
    </location>
</feature>
<dbReference type="PANTHER" id="PTHR31018">
    <property type="entry name" value="SPORULATION-SPECIFIC PROTEIN-RELATED"/>
    <property type="match status" value="1"/>
</dbReference>
<evidence type="ECO:0000256" key="7">
    <source>
        <dbReference type="SAM" id="SignalP"/>
    </source>
</evidence>
<dbReference type="PANTHER" id="PTHR31018:SF3">
    <property type="entry name" value="RECEPTOR PROTEIN-TYROSINE KINASE"/>
    <property type="match status" value="1"/>
</dbReference>
<keyword evidence="5" id="KW-0325">Glycoprotein</keyword>
<evidence type="ECO:0000256" key="5">
    <source>
        <dbReference type="ARBA" id="ARBA00023180"/>
    </source>
</evidence>
<dbReference type="EMBL" id="CP120627">
    <property type="protein sequence ID" value="WEW55484.1"/>
    <property type="molecule type" value="Genomic_DNA"/>
</dbReference>
<gene>
    <name evidence="8" type="primary">ecm33</name>
    <name evidence="8" type="ORF">PRK78_000915</name>
</gene>
<dbReference type="InterPro" id="IPR036941">
    <property type="entry name" value="Rcpt_L-dom_sf"/>
</dbReference>
<accession>A0AAF0II42</accession>
<evidence type="ECO:0000256" key="1">
    <source>
        <dbReference type="ARBA" id="ARBA00004191"/>
    </source>
</evidence>
<evidence type="ECO:0000256" key="6">
    <source>
        <dbReference type="SAM" id="MobiDB-lite"/>
    </source>
</evidence>
<reference evidence="8" key="1">
    <citation type="submission" date="2023-03" db="EMBL/GenBank/DDBJ databases">
        <title>Emydomyces testavorans Genome Sequence.</title>
        <authorList>
            <person name="Hoyer L."/>
        </authorList>
    </citation>
    <scope>NUCLEOTIDE SEQUENCE</scope>
    <source>
        <strain evidence="8">16-2883</strain>
    </source>
</reference>
<evidence type="ECO:0000313" key="8">
    <source>
        <dbReference type="EMBL" id="WEW55484.1"/>
    </source>
</evidence>